<name>A0A7I8LKP4_SPIIN</name>
<keyword evidence="5" id="KW-1133">Transmembrane helix</keyword>
<protein>
    <submittedName>
        <fullName evidence="6">Uncharacterized protein</fullName>
    </submittedName>
</protein>
<dbReference type="EMBL" id="LR746279">
    <property type="protein sequence ID" value="CAA7409838.1"/>
    <property type="molecule type" value="Genomic_DNA"/>
</dbReference>
<keyword evidence="5" id="KW-0472">Membrane</keyword>
<dbReference type="Pfam" id="PF05498">
    <property type="entry name" value="RALF"/>
    <property type="match status" value="1"/>
</dbReference>
<dbReference type="GO" id="GO:0005179">
    <property type="term" value="F:hormone activity"/>
    <property type="evidence" value="ECO:0007669"/>
    <property type="project" value="UniProtKB-KW"/>
</dbReference>
<keyword evidence="5" id="KW-0812">Transmembrane</keyword>
<keyword evidence="3" id="KW-0732">Signal</keyword>
<sequence length="76" mass="8399">MEAFTPPLLGFRRLVPCTYATAARSWLTAAFLVFLLETYIGWAAMRKGNGCMRKGIGKPCSDTSNPANPYRRGCSH</sequence>
<keyword evidence="4" id="KW-1015">Disulfide bond</keyword>
<keyword evidence="2" id="KW-0372">Hormone</keyword>
<reference evidence="6" key="1">
    <citation type="submission" date="2020-02" db="EMBL/GenBank/DDBJ databases">
        <authorList>
            <person name="Scholz U."/>
            <person name="Mascher M."/>
            <person name="Fiebig A."/>
        </authorList>
    </citation>
    <scope>NUCLEOTIDE SEQUENCE</scope>
</reference>
<proteinExistence type="inferred from homology"/>
<evidence type="ECO:0000256" key="4">
    <source>
        <dbReference type="ARBA" id="ARBA00023157"/>
    </source>
</evidence>
<keyword evidence="7" id="KW-1185">Reference proteome</keyword>
<evidence type="ECO:0000313" key="6">
    <source>
        <dbReference type="EMBL" id="CAA7409838.1"/>
    </source>
</evidence>
<feature type="transmembrane region" description="Helical" evidence="5">
    <location>
        <begin position="26"/>
        <end position="45"/>
    </location>
</feature>
<dbReference type="AlphaFoldDB" id="A0A7I8LKP4"/>
<dbReference type="InterPro" id="IPR008801">
    <property type="entry name" value="RALF"/>
</dbReference>
<comment type="similarity">
    <text evidence="1">Belongs to the plant rapid alkalinization factor (RALF) family.</text>
</comment>
<gene>
    <name evidence="6" type="ORF">SI8410_16020516</name>
</gene>
<evidence type="ECO:0000256" key="5">
    <source>
        <dbReference type="SAM" id="Phobius"/>
    </source>
</evidence>
<accession>A0A7I8LKP4</accession>
<evidence type="ECO:0000313" key="7">
    <source>
        <dbReference type="Proteomes" id="UP000663760"/>
    </source>
</evidence>
<dbReference type="Proteomes" id="UP000663760">
    <property type="component" value="Chromosome 16"/>
</dbReference>
<evidence type="ECO:0000256" key="3">
    <source>
        <dbReference type="ARBA" id="ARBA00022729"/>
    </source>
</evidence>
<evidence type="ECO:0000256" key="2">
    <source>
        <dbReference type="ARBA" id="ARBA00022702"/>
    </source>
</evidence>
<evidence type="ECO:0000256" key="1">
    <source>
        <dbReference type="ARBA" id="ARBA00009178"/>
    </source>
</evidence>
<organism evidence="6 7">
    <name type="scientific">Spirodela intermedia</name>
    <name type="common">Intermediate duckweed</name>
    <dbReference type="NCBI Taxonomy" id="51605"/>
    <lineage>
        <taxon>Eukaryota</taxon>
        <taxon>Viridiplantae</taxon>
        <taxon>Streptophyta</taxon>
        <taxon>Embryophyta</taxon>
        <taxon>Tracheophyta</taxon>
        <taxon>Spermatophyta</taxon>
        <taxon>Magnoliopsida</taxon>
        <taxon>Liliopsida</taxon>
        <taxon>Araceae</taxon>
        <taxon>Lemnoideae</taxon>
        <taxon>Spirodela</taxon>
    </lineage>
</organism>